<feature type="chain" id="PRO_5002455417" description="Cyanovirin-N domain-containing protein" evidence="1">
    <location>
        <begin position="25"/>
        <end position="149"/>
    </location>
</feature>
<proteinExistence type="predicted"/>
<dbReference type="KEGG" id="ssck:SPSK_06652"/>
<sequence>MPAFKLTTTTAALASLLFSAPAMATFTNSCRNICIASDSSNILVTECLISGGNNGNPNDQQYQWAELDLNKILGYRSPEFLTYTENGDFSVNNVPCFLCSMSGSTIDCTCSGGKVSADLNTYIDDVTGVLCFADDQFGPICGVPSSRTC</sequence>
<dbReference type="RefSeq" id="XP_016592441.1">
    <property type="nucleotide sequence ID" value="XM_016733353.1"/>
</dbReference>
<gene>
    <name evidence="2" type="ORF">SPSK_06652</name>
</gene>
<protein>
    <recommendedName>
        <fullName evidence="4">Cyanovirin-N domain-containing protein</fullName>
    </recommendedName>
</protein>
<reference evidence="2 3" key="1">
    <citation type="journal article" date="2014" name="BMC Genomics">
        <title>Comparative genomics of the major fungal agents of human and animal Sporotrichosis: Sporothrix schenckii and Sporothrix brasiliensis.</title>
        <authorList>
            <person name="Teixeira M.M."/>
            <person name="de Almeida L.G."/>
            <person name="Kubitschek-Barreira P."/>
            <person name="Alves F.L."/>
            <person name="Kioshima E.S."/>
            <person name="Abadio A.K."/>
            <person name="Fernandes L."/>
            <person name="Derengowski L.S."/>
            <person name="Ferreira K.S."/>
            <person name="Souza R.C."/>
            <person name="Ruiz J.C."/>
            <person name="de Andrade N.C."/>
            <person name="Paes H.C."/>
            <person name="Nicola A.M."/>
            <person name="Albuquerque P."/>
            <person name="Gerber A.L."/>
            <person name="Martins V.P."/>
            <person name="Peconick L.D."/>
            <person name="Neto A.V."/>
            <person name="Chaucanez C.B."/>
            <person name="Silva P.A."/>
            <person name="Cunha O.L."/>
            <person name="de Oliveira F.F."/>
            <person name="dos Santos T.C."/>
            <person name="Barros A.L."/>
            <person name="Soares M.A."/>
            <person name="de Oliveira L.M."/>
            <person name="Marini M.M."/>
            <person name="Villalobos-Duno H."/>
            <person name="Cunha M.M."/>
            <person name="de Hoog S."/>
            <person name="da Silveira J.F."/>
            <person name="Henrissat B."/>
            <person name="Nino-Vega G.A."/>
            <person name="Cisalpino P.S."/>
            <person name="Mora-Montes H.M."/>
            <person name="Almeida S.R."/>
            <person name="Stajich J.E."/>
            <person name="Lopes-Bezerra L.M."/>
            <person name="Vasconcelos A.T."/>
            <person name="Felipe M.S."/>
        </authorList>
    </citation>
    <scope>NUCLEOTIDE SEQUENCE [LARGE SCALE GENOMIC DNA]</scope>
    <source>
        <strain evidence="2 3">1099-18</strain>
    </source>
</reference>
<dbReference type="Proteomes" id="UP000033710">
    <property type="component" value="Unassembled WGS sequence"/>
</dbReference>
<evidence type="ECO:0000256" key="1">
    <source>
        <dbReference type="SAM" id="SignalP"/>
    </source>
</evidence>
<name>A0A0F2MLN8_SPOSC</name>
<accession>A0A0F2MLN8</accession>
<dbReference type="GeneID" id="27668630"/>
<reference evidence="2 3" key="2">
    <citation type="journal article" date="2015" name="Eukaryot. Cell">
        <title>Asexual propagation of a virulent clone complex in a human and feline outbreak of sporotrichosis.</title>
        <authorList>
            <person name="Teixeira Mde M."/>
            <person name="Rodrigues A.M."/>
            <person name="Tsui C.K."/>
            <person name="de Almeida L.G."/>
            <person name="Van Diepeningen A.D."/>
            <person name="van den Ende B.G."/>
            <person name="Fernandes G.F."/>
            <person name="Kano R."/>
            <person name="Hamelin R.C."/>
            <person name="Lopes-Bezerra L.M."/>
            <person name="Vasconcelos A.T."/>
            <person name="de Hoog S."/>
            <person name="de Camargo Z.P."/>
            <person name="Felipe M.S."/>
        </authorList>
    </citation>
    <scope>NUCLEOTIDE SEQUENCE [LARGE SCALE GENOMIC DNA]</scope>
    <source>
        <strain evidence="2 3">1099-18</strain>
    </source>
</reference>
<dbReference type="Gene3D" id="2.30.60.10">
    <property type="entry name" value="Cyanovirin-N"/>
    <property type="match status" value="1"/>
</dbReference>
<organism evidence="2 3">
    <name type="scientific">Sporothrix schenckii 1099-18</name>
    <dbReference type="NCBI Taxonomy" id="1397361"/>
    <lineage>
        <taxon>Eukaryota</taxon>
        <taxon>Fungi</taxon>
        <taxon>Dikarya</taxon>
        <taxon>Ascomycota</taxon>
        <taxon>Pezizomycotina</taxon>
        <taxon>Sordariomycetes</taxon>
        <taxon>Sordariomycetidae</taxon>
        <taxon>Ophiostomatales</taxon>
        <taxon>Ophiostomataceae</taxon>
        <taxon>Sporothrix</taxon>
    </lineage>
</organism>
<dbReference type="InterPro" id="IPR036673">
    <property type="entry name" value="Cyanovirin-N_sf"/>
</dbReference>
<evidence type="ECO:0000313" key="3">
    <source>
        <dbReference type="Proteomes" id="UP000033710"/>
    </source>
</evidence>
<dbReference type="OrthoDB" id="10281151at2759"/>
<dbReference type="EMBL" id="AXCR01000001">
    <property type="protein sequence ID" value="KJR89765.1"/>
    <property type="molecule type" value="Genomic_DNA"/>
</dbReference>
<comment type="caution">
    <text evidence="2">The sequence shown here is derived from an EMBL/GenBank/DDBJ whole genome shotgun (WGS) entry which is preliminary data.</text>
</comment>
<evidence type="ECO:0008006" key="4">
    <source>
        <dbReference type="Google" id="ProtNLM"/>
    </source>
</evidence>
<dbReference type="AlphaFoldDB" id="A0A0F2MLN8"/>
<keyword evidence="1" id="KW-0732">Signal</keyword>
<dbReference type="SUPFAM" id="SSF51322">
    <property type="entry name" value="Cyanovirin-N"/>
    <property type="match status" value="1"/>
</dbReference>
<dbReference type="VEuPathDB" id="FungiDB:SPSK_06652"/>
<evidence type="ECO:0000313" key="2">
    <source>
        <dbReference type="EMBL" id="KJR89765.1"/>
    </source>
</evidence>
<feature type="signal peptide" evidence="1">
    <location>
        <begin position="1"/>
        <end position="24"/>
    </location>
</feature>